<accession>C9LDX4</accession>
<dbReference type="eggNOG" id="COG0776">
    <property type="taxonomic scope" value="Bacteria"/>
</dbReference>
<reference evidence="4" key="1">
    <citation type="submission" date="2009-09" db="EMBL/GenBank/DDBJ databases">
        <authorList>
            <person name="Weinstock G."/>
            <person name="Sodergren E."/>
            <person name="Clifton S."/>
            <person name="Fulton L."/>
            <person name="Fulton B."/>
            <person name="Courtney L."/>
            <person name="Fronick C."/>
            <person name="Harrison M."/>
            <person name="Strong C."/>
            <person name="Farmer C."/>
            <person name="Delahaunty K."/>
            <person name="Markovic C."/>
            <person name="Hall O."/>
            <person name="Minx P."/>
            <person name="Tomlinson C."/>
            <person name="Mitreva M."/>
            <person name="Nelson J."/>
            <person name="Hou S."/>
            <person name="Wollam A."/>
            <person name="Pepin K.H."/>
            <person name="Johnson M."/>
            <person name="Bhonagiri V."/>
            <person name="Nash W.E."/>
            <person name="Warren W."/>
            <person name="Chinwalla A."/>
            <person name="Mardis E.R."/>
            <person name="Wilson R.K."/>
        </authorList>
    </citation>
    <scope>NUCLEOTIDE SEQUENCE [LARGE SCALE GENOMIC DNA]</scope>
    <source>
        <strain evidence="4">ATCC 51259</strain>
    </source>
</reference>
<gene>
    <name evidence="4" type="ORF">GCWU000325_00397</name>
</gene>
<evidence type="ECO:0000256" key="1">
    <source>
        <dbReference type="ARBA" id="ARBA00023125"/>
    </source>
</evidence>
<sequence>MSSQLLRLVKPGKKEHKKIITMANKPLQFVLTTIKMSVGKNSGKTVQIAKPTGRHRVDFRNFCERVAKSTRFNRQEVEAVLNYATEIARDIVANGDIVEFGDLGTLKPSFKSKAVPQGEVFNVQKHIEKPVVRLSPSKKYFTLTDVSYEQTTAKPKKSKTEPTPKPNEGGNTGEALGL</sequence>
<protein>
    <submittedName>
        <fullName evidence="4">DNA-binding protein</fullName>
    </submittedName>
</protein>
<dbReference type="SUPFAM" id="SSF47729">
    <property type="entry name" value="IHF-like DNA-binding proteins"/>
    <property type="match status" value="1"/>
</dbReference>
<dbReference type="AlphaFoldDB" id="C9LDX4"/>
<dbReference type="InterPro" id="IPR010992">
    <property type="entry name" value="IHF-like_DNA-bd_dom_sf"/>
</dbReference>
<dbReference type="Pfam" id="PF18291">
    <property type="entry name" value="HU-HIG"/>
    <property type="match status" value="1"/>
</dbReference>
<comment type="caution">
    <text evidence="4">The sequence shown here is derived from an EMBL/GenBank/DDBJ whole genome shotgun (WGS) entry which is preliminary data.</text>
</comment>
<dbReference type="Proteomes" id="UP000003460">
    <property type="component" value="Unassembled WGS sequence"/>
</dbReference>
<name>C9LDX4_9BACT</name>
<keyword evidence="1 4" id="KW-0238">DNA-binding</keyword>
<organism evidence="4 5">
    <name type="scientific">Alloprevotella tannerae ATCC 51259</name>
    <dbReference type="NCBI Taxonomy" id="626522"/>
    <lineage>
        <taxon>Bacteria</taxon>
        <taxon>Pseudomonadati</taxon>
        <taxon>Bacteroidota</taxon>
        <taxon>Bacteroidia</taxon>
        <taxon>Bacteroidales</taxon>
        <taxon>Prevotellaceae</taxon>
        <taxon>Alloprevotella</taxon>
    </lineage>
</organism>
<feature type="domain" description="HU" evidence="3">
    <location>
        <begin position="28"/>
        <end position="140"/>
    </location>
</feature>
<dbReference type="GO" id="GO:0003677">
    <property type="term" value="F:DNA binding"/>
    <property type="evidence" value="ECO:0007669"/>
    <property type="project" value="UniProtKB-KW"/>
</dbReference>
<dbReference type="InterPro" id="IPR041607">
    <property type="entry name" value="HU-HIG"/>
</dbReference>
<keyword evidence="5" id="KW-1185">Reference proteome</keyword>
<dbReference type="Gene3D" id="4.10.520.10">
    <property type="entry name" value="IHF-like DNA-binding proteins"/>
    <property type="match status" value="1"/>
</dbReference>
<evidence type="ECO:0000313" key="4">
    <source>
        <dbReference type="EMBL" id="EEX72735.1"/>
    </source>
</evidence>
<dbReference type="STRING" id="626522.GCWU000325_00397"/>
<dbReference type="HOGENOM" id="CLU_112331_4_0_10"/>
<evidence type="ECO:0000313" key="5">
    <source>
        <dbReference type="Proteomes" id="UP000003460"/>
    </source>
</evidence>
<feature type="region of interest" description="Disordered" evidence="2">
    <location>
        <begin position="150"/>
        <end position="178"/>
    </location>
</feature>
<proteinExistence type="predicted"/>
<dbReference type="EMBL" id="ACIJ02000007">
    <property type="protein sequence ID" value="EEX72735.1"/>
    <property type="molecule type" value="Genomic_DNA"/>
</dbReference>
<evidence type="ECO:0000256" key="2">
    <source>
        <dbReference type="SAM" id="MobiDB-lite"/>
    </source>
</evidence>
<evidence type="ECO:0000259" key="3">
    <source>
        <dbReference type="Pfam" id="PF18291"/>
    </source>
</evidence>